<dbReference type="InterPro" id="IPR036779">
    <property type="entry name" value="LysM_dom_sf"/>
</dbReference>
<keyword evidence="1" id="KW-0147">Chitin-binding</keyword>
<accession>A0A1Y1ZM17</accession>
<feature type="domain" description="LysM" evidence="6">
    <location>
        <begin position="508"/>
        <end position="557"/>
    </location>
</feature>
<keyword evidence="2 5" id="KW-0732">Signal</keyword>
<dbReference type="EMBL" id="MCFA01000065">
    <property type="protein sequence ID" value="ORY11047.1"/>
    <property type="molecule type" value="Genomic_DNA"/>
</dbReference>
<dbReference type="Proteomes" id="UP000193144">
    <property type="component" value="Unassembled WGS sequence"/>
</dbReference>
<evidence type="ECO:0000256" key="5">
    <source>
        <dbReference type="SAM" id="SignalP"/>
    </source>
</evidence>
<dbReference type="OrthoDB" id="5985073at2759"/>
<evidence type="ECO:0000256" key="1">
    <source>
        <dbReference type="ARBA" id="ARBA00022669"/>
    </source>
</evidence>
<dbReference type="STRING" id="1231657.A0A1Y1ZM17"/>
<keyword evidence="3" id="KW-0843">Virulence</keyword>
<keyword evidence="8" id="KW-1185">Reference proteome</keyword>
<evidence type="ECO:0000256" key="4">
    <source>
        <dbReference type="SAM" id="MobiDB-lite"/>
    </source>
</evidence>
<evidence type="ECO:0000313" key="8">
    <source>
        <dbReference type="Proteomes" id="UP000193144"/>
    </source>
</evidence>
<dbReference type="InterPro" id="IPR052210">
    <property type="entry name" value="LysM1-like"/>
</dbReference>
<feature type="region of interest" description="Disordered" evidence="4">
    <location>
        <begin position="240"/>
        <end position="261"/>
    </location>
</feature>
<organism evidence="7 8">
    <name type="scientific">Clohesyomyces aquaticus</name>
    <dbReference type="NCBI Taxonomy" id="1231657"/>
    <lineage>
        <taxon>Eukaryota</taxon>
        <taxon>Fungi</taxon>
        <taxon>Dikarya</taxon>
        <taxon>Ascomycota</taxon>
        <taxon>Pezizomycotina</taxon>
        <taxon>Dothideomycetes</taxon>
        <taxon>Pleosporomycetidae</taxon>
        <taxon>Pleosporales</taxon>
        <taxon>Lindgomycetaceae</taxon>
        <taxon>Clohesyomyces</taxon>
    </lineage>
</organism>
<dbReference type="Gene3D" id="3.10.350.10">
    <property type="entry name" value="LysM domain"/>
    <property type="match status" value="4"/>
</dbReference>
<feature type="signal peptide" evidence="5">
    <location>
        <begin position="1"/>
        <end position="19"/>
    </location>
</feature>
<dbReference type="PANTHER" id="PTHR34997:SF2">
    <property type="entry name" value="LYSM DOMAIN-CONTAINING PROTEIN-RELATED"/>
    <property type="match status" value="1"/>
</dbReference>
<name>A0A1Y1ZM17_9PLEO</name>
<sequence>MWTFPCIVALATSVGVGYAFNLYPPVNPTKLAAAYNISIDCLNALNETVPDCDQDLFSMVGSLDNYWWEEDNVTDICSSNCSTDAQNWSNDIQDACFGQYLPAYGKLIPATTISDRYIDNLNIACMGSETDDTWCLIESQDWVGSDIVRPDCVANPSDPACSGNITDFDQASQRMANLYSDDILCSNCFIRMLYNRVTSTYLSDTDHSEYLVNQLQDIANVCSTSIPDITVRALPTYDPIPTTASSPTSSPPAAPTCSGQTLSSASAPVGCNAISTKYGVTTGDLQALTDSDTCAISGSICVPKGCGLKQVQSGDTCDSLALSVPGNATTIQFMNWNPNILGLCDSLTPGQYICTRPPGGNYHLATPPLGESANAGNQQRGGAGGIVTPTTTVTSLITDPASAGPGAPTATQDGIPANCNNYAMVHDGDNCVDFAKGHGISPAQLYLLNPVLGSSGGNCSLQFWASEYYCIGTSTSGGVTSIPTTTAPPSQVTAPGPTQSGIISSCNKYAKAPQGDNCNNFAKTNGITTDQLYAWNSVLGSGGANCQTQFWGDEYYCVGVKPPSTPVTAPGPTQSGISSSCNKFAQAQSGDGCSVFAQRNNISPTQLYTWNPVLGSGGENCANSLWAQEWYCVGVGS</sequence>
<dbReference type="AlphaFoldDB" id="A0A1Y1ZM17"/>
<reference evidence="7 8" key="1">
    <citation type="submission" date="2016-07" db="EMBL/GenBank/DDBJ databases">
        <title>Pervasive Adenine N6-methylation of Active Genes in Fungi.</title>
        <authorList>
            <consortium name="DOE Joint Genome Institute"/>
            <person name="Mondo S.J."/>
            <person name="Dannebaum R.O."/>
            <person name="Kuo R.C."/>
            <person name="Labutti K."/>
            <person name="Haridas S."/>
            <person name="Kuo A."/>
            <person name="Salamov A."/>
            <person name="Ahrendt S.R."/>
            <person name="Lipzen A."/>
            <person name="Sullivan W."/>
            <person name="Andreopoulos W.B."/>
            <person name="Clum A."/>
            <person name="Lindquist E."/>
            <person name="Daum C."/>
            <person name="Ramamoorthy G.K."/>
            <person name="Gryganskyi A."/>
            <person name="Culley D."/>
            <person name="Magnuson J.K."/>
            <person name="James T.Y."/>
            <person name="O'Malley M.A."/>
            <person name="Stajich J.E."/>
            <person name="Spatafora J.W."/>
            <person name="Visel A."/>
            <person name="Grigoriev I.V."/>
        </authorList>
    </citation>
    <scope>NUCLEOTIDE SEQUENCE [LARGE SCALE GENOMIC DNA]</scope>
    <source>
        <strain evidence="7 8">CBS 115471</strain>
    </source>
</reference>
<dbReference type="CDD" id="cd00118">
    <property type="entry name" value="LysM"/>
    <property type="match status" value="2"/>
</dbReference>
<comment type="caution">
    <text evidence="7">The sequence shown here is derived from an EMBL/GenBank/DDBJ whole genome shotgun (WGS) entry which is preliminary data.</text>
</comment>
<dbReference type="GO" id="GO:0008061">
    <property type="term" value="F:chitin binding"/>
    <property type="evidence" value="ECO:0007669"/>
    <property type="project" value="UniProtKB-KW"/>
</dbReference>
<evidence type="ECO:0000256" key="3">
    <source>
        <dbReference type="ARBA" id="ARBA00023026"/>
    </source>
</evidence>
<feature type="chain" id="PRO_5012124066" description="LysM domain-containing protein" evidence="5">
    <location>
        <begin position="20"/>
        <end position="637"/>
    </location>
</feature>
<dbReference type="SUPFAM" id="SSF54106">
    <property type="entry name" value="LysM domain"/>
    <property type="match status" value="1"/>
</dbReference>
<proteinExistence type="predicted"/>
<evidence type="ECO:0000259" key="6">
    <source>
        <dbReference type="PROSITE" id="PS51782"/>
    </source>
</evidence>
<dbReference type="InterPro" id="IPR018392">
    <property type="entry name" value="LysM"/>
</dbReference>
<evidence type="ECO:0000256" key="2">
    <source>
        <dbReference type="ARBA" id="ARBA00022729"/>
    </source>
</evidence>
<dbReference type="PANTHER" id="PTHR34997">
    <property type="entry name" value="AM15"/>
    <property type="match status" value="1"/>
</dbReference>
<evidence type="ECO:0000313" key="7">
    <source>
        <dbReference type="EMBL" id="ORY11047.1"/>
    </source>
</evidence>
<gene>
    <name evidence="7" type="ORF">BCR34DRAFT_614845</name>
</gene>
<dbReference type="PROSITE" id="PS51782">
    <property type="entry name" value="LYSM"/>
    <property type="match status" value="3"/>
</dbReference>
<feature type="domain" description="LysM" evidence="6">
    <location>
        <begin position="583"/>
        <end position="633"/>
    </location>
</feature>
<feature type="domain" description="LysM" evidence="6">
    <location>
        <begin position="307"/>
        <end position="355"/>
    </location>
</feature>
<protein>
    <recommendedName>
        <fullName evidence="6">LysM domain-containing protein</fullName>
    </recommendedName>
</protein>
<dbReference type="Pfam" id="PF01476">
    <property type="entry name" value="LysM"/>
    <property type="match status" value="1"/>
</dbReference>